<dbReference type="Pfam" id="PF01695">
    <property type="entry name" value="IstB_IS21"/>
    <property type="match status" value="1"/>
</dbReference>
<dbReference type="Proteomes" id="UP000635565">
    <property type="component" value="Unassembled WGS sequence"/>
</dbReference>
<accession>A0ABQ3VLS6</accession>
<evidence type="ECO:0000313" key="2">
    <source>
        <dbReference type="EMBL" id="GHO87167.1"/>
    </source>
</evidence>
<proteinExistence type="predicted"/>
<sequence>MQPQLKQLGLTQLEQALPQLFETARQEQWTYEQFLKQAIAAEIEGRDRRAAERRLSAAHLPVVKTLEAFDFSFQPGLCERLLWELADLSFVQSATNVIFWGPPGTGKTRSTDYPH</sequence>
<dbReference type="InterPro" id="IPR002611">
    <property type="entry name" value="IstB_ATP-bd"/>
</dbReference>
<evidence type="ECO:0000259" key="1">
    <source>
        <dbReference type="Pfam" id="PF01695"/>
    </source>
</evidence>
<evidence type="ECO:0000313" key="3">
    <source>
        <dbReference type="Proteomes" id="UP000635565"/>
    </source>
</evidence>
<gene>
    <name evidence="2" type="ORF">KSZ_51730</name>
</gene>
<reference evidence="2 3" key="1">
    <citation type="journal article" date="2021" name="Int. J. Syst. Evol. Microbiol.">
        <title>Reticulibacter mediterranei gen. nov., sp. nov., within the new family Reticulibacteraceae fam. nov., and Ktedonospora formicarum gen. nov., sp. nov., Ktedonobacter robiniae sp. nov., Dictyobacter formicarum sp. nov. and Dictyobacter arantiisoli sp. nov., belonging to the class Ktedonobacteria.</title>
        <authorList>
            <person name="Yabe S."/>
            <person name="Zheng Y."/>
            <person name="Wang C.M."/>
            <person name="Sakai Y."/>
            <person name="Abe K."/>
            <person name="Yokota A."/>
            <person name="Donadio S."/>
            <person name="Cavaletti L."/>
            <person name="Monciardini P."/>
        </authorList>
    </citation>
    <scope>NUCLEOTIDE SEQUENCE [LARGE SCALE GENOMIC DNA]</scope>
    <source>
        <strain evidence="2 3">SOSP1-9</strain>
    </source>
</reference>
<comment type="caution">
    <text evidence="2">The sequence shown here is derived from an EMBL/GenBank/DDBJ whole genome shotgun (WGS) entry which is preliminary data.</text>
</comment>
<name>A0ABQ3VLS6_9CHLR</name>
<organism evidence="2 3">
    <name type="scientific">Dictyobacter formicarum</name>
    <dbReference type="NCBI Taxonomy" id="2778368"/>
    <lineage>
        <taxon>Bacteria</taxon>
        <taxon>Bacillati</taxon>
        <taxon>Chloroflexota</taxon>
        <taxon>Ktedonobacteria</taxon>
        <taxon>Ktedonobacterales</taxon>
        <taxon>Dictyobacteraceae</taxon>
        <taxon>Dictyobacter</taxon>
    </lineage>
</organism>
<dbReference type="InterPro" id="IPR027417">
    <property type="entry name" value="P-loop_NTPase"/>
</dbReference>
<protein>
    <submittedName>
        <fullName evidence="2">ATPase AAA</fullName>
    </submittedName>
</protein>
<dbReference type="SUPFAM" id="SSF52540">
    <property type="entry name" value="P-loop containing nucleoside triphosphate hydrolases"/>
    <property type="match status" value="1"/>
</dbReference>
<keyword evidence="3" id="KW-1185">Reference proteome</keyword>
<feature type="domain" description="IstB-like ATP-binding" evidence="1">
    <location>
        <begin position="4"/>
        <end position="108"/>
    </location>
</feature>
<dbReference type="EMBL" id="BNJJ01000015">
    <property type="protein sequence ID" value="GHO87167.1"/>
    <property type="molecule type" value="Genomic_DNA"/>
</dbReference>
<dbReference type="RefSeq" id="WP_201364740.1">
    <property type="nucleotide sequence ID" value="NZ_BNJJ01000015.1"/>
</dbReference>
<dbReference type="Gene3D" id="3.40.50.300">
    <property type="entry name" value="P-loop containing nucleotide triphosphate hydrolases"/>
    <property type="match status" value="1"/>
</dbReference>